<dbReference type="InterPro" id="IPR011013">
    <property type="entry name" value="Gal_mutarotase_sf_dom"/>
</dbReference>
<dbReference type="Pfam" id="PF02836">
    <property type="entry name" value="Glyco_hydro_2_C"/>
    <property type="match status" value="1"/>
</dbReference>
<dbReference type="InterPro" id="IPR008979">
    <property type="entry name" value="Galactose-bd-like_sf"/>
</dbReference>
<organism evidence="10 11">
    <name type="scientific">Yeguia hominis</name>
    <dbReference type="NCBI Taxonomy" id="2763662"/>
    <lineage>
        <taxon>Bacteria</taxon>
        <taxon>Bacillati</taxon>
        <taxon>Bacillota</taxon>
        <taxon>Clostridia</taxon>
        <taxon>Eubacteriales</taxon>
        <taxon>Yeguiaceae</taxon>
        <taxon>Yeguia</taxon>
    </lineage>
</organism>
<feature type="domain" description="Beta galactosidase small chain/" evidence="9">
    <location>
        <begin position="773"/>
        <end position="1044"/>
    </location>
</feature>
<accession>A0A926D600</accession>
<evidence type="ECO:0000313" key="10">
    <source>
        <dbReference type="EMBL" id="MBC8533050.1"/>
    </source>
</evidence>
<evidence type="ECO:0000256" key="7">
    <source>
        <dbReference type="ARBA" id="ARBA00032230"/>
    </source>
</evidence>
<dbReference type="GO" id="GO:0030246">
    <property type="term" value="F:carbohydrate binding"/>
    <property type="evidence" value="ECO:0007669"/>
    <property type="project" value="InterPro"/>
</dbReference>
<evidence type="ECO:0000256" key="6">
    <source>
        <dbReference type="ARBA" id="ARBA00023295"/>
    </source>
</evidence>
<dbReference type="PANTHER" id="PTHR46323:SF2">
    <property type="entry name" value="BETA-GALACTOSIDASE"/>
    <property type="match status" value="1"/>
</dbReference>
<dbReference type="Pfam" id="PF02929">
    <property type="entry name" value="Bgal_small_N"/>
    <property type="match status" value="1"/>
</dbReference>
<dbReference type="EC" id="3.2.1.23" evidence="3 8"/>
<dbReference type="InterPro" id="IPR004199">
    <property type="entry name" value="B-gal_small/dom_5"/>
</dbReference>
<dbReference type="Gene3D" id="2.70.98.10">
    <property type="match status" value="1"/>
</dbReference>
<keyword evidence="5 8" id="KW-0378">Hydrolase</keyword>
<dbReference type="Proteomes" id="UP000651482">
    <property type="component" value="Unassembled WGS sequence"/>
</dbReference>
<dbReference type="PANTHER" id="PTHR46323">
    <property type="entry name" value="BETA-GALACTOSIDASE"/>
    <property type="match status" value="1"/>
</dbReference>
<evidence type="ECO:0000256" key="1">
    <source>
        <dbReference type="ARBA" id="ARBA00001412"/>
    </source>
</evidence>
<comment type="caution">
    <text evidence="10">The sequence shown here is derived from an EMBL/GenBank/DDBJ whole genome shotgun (WGS) entry which is preliminary data.</text>
</comment>
<dbReference type="InterPro" id="IPR006101">
    <property type="entry name" value="Glyco_hydro_2"/>
</dbReference>
<evidence type="ECO:0000256" key="2">
    <source>
        <dbReference type="ARBA" id="ARBA00007401"/>
    </source>
</evidence>
<dbReference type="PROSITE" id="PS00608">
    <property type="entry name" value="GLYCOSYL_HYDROL_F2_2"/>
    <property type="match status" value="1"/>
</dbReference>
<evidence type="ECO:0000256" key="8">
    <source>
        <dbReference type="RuleBase" id="RU361154"/>
    </source>
</evidence>
<dbReference type="InterPro" id="IPR013783">
    <property type="entry name" value="Ig-like_fold"/>
</dbReference>
<evidence type="ECO:0000313" key="11">
    <source>
        <dbReference type="Proteomes" id="UP000651482"/>
    </source>
</evidence>
<evidence type="ECO:0000256" key="3">
    <source>
        <dbReference type="ARBA" id="ARBA00012756"/>
    </source>
</evidence>
<dbReference type="RefSeq" id="WP_249318359.1">
    <property type="nucleotide sequence ID" value="NZ_JACRSN010000003.1"/>
</dbReference>
<dbReference type="Gene3D" id="2.60.40.10">
    <property type="entry name" value="Immunoglobulins"/>
    <property type="match status" value="2"/>
</dbReference>
<dbReference type="EMBL" id="JACRSN010000003">
    <property type="protein sequence ID" value="MBC8533050.1"/>
    <property type="molecule type" value="Genomic_DNA"/>
</dbReference>
<dbReference type="Pfam" id="PF16353">
    <property type="entry name" value="LacZ_4"/>
    <property type="match status" value="1"/>
</dbReference>
<evidence type="ECO:0000259" key="9">
    <source>
        <dbReference type="SMART" id="SM01038"/>
    </source>
</evidence>
<dbReference type="AlphaFoldDB" id="A0A926D600"/>
<dbReference type="InterPro" id="IPR006103">
    <property type="entry name" value="Glyco_hydro_2_cat"/>
</dbReference>
<protein>
    <recommendedName>
        <fullName evidence="4 8">Beta-galactosidase</fullName>
        <ecNumber evidence="3 8">3.2.1.23</ecNumber>
    </recommendedName>
    <alternativeName>
        <fullName evidence="7 8">Lactase</fullName>
    </alternativeName>
</protein>
<dbReference type="GO" id="GO:0004565">
    <property type="term" value="F:beta-galactosidase activity"/>
    <property type="evidence" value="ECO:0007669"/>
    <property type="project" value="UniProtKB-EC"/>
</dbReference>
<dbReference type="InterPro" id="IPR006102">
    <property type="entry name" value="Ig-like_GH2"/>
</dbReference>
<keyword evidence="6 8" id="KW-0326">Glycosidase</keyword>
<dbReference type="SMART" id="SM01038">
    <property type="entry name" value="Bgal_small_N"/>
    <property type="match status" value="1"/>
</dbReference>
<dbReference type="SUPFAM" id="SSF49303">
    <property type="entry name" value="beta-Galactosidase/glucuronidase domain"/>
    <property type="match status" value="2"/>
</dbReference>
<dbReference type="SUPFAM" id="SSF74650">
    <property type="entry name" value="Galactose mutarotase-like"/>
    <property type="match status" value="1"/>
</dbReference>
<dbReference type="InterPro" id="IPR032312">
    <property type="entry name" value="LacZ_4"/>
</dbReference>
<dbReference type="InterPro" id="IPR017853">
    <property type="entry name" value="GH"/>
</dbReference>
<dbReference type="GO" id="GO:0009341">
    <property type="term" value="C:beta-galactosidase complex"/>
    <property type="evidence" value="ECO:0007669"/>
    <property type="project" value="InterPro"/>
</dbReference>
<comment type="similarity">
    <text evidence="2 8">Belongs to the glycosyl hydrolase 2 family.</text>
</comment>
<dbReference type="PROSITE" id="PS00719">
    <property type="entry name" value="GLYCOSYL_HYDROL_F2_1"/>
    <property type="match status" value="1"/>
</dbReference>
<dbReference type="InterPro" id="IPR023232">
    <property type="entry name" value="Glyco_hydro_2_AS"/>
</dbReference>
<proteinExistence type="inferred from homology"/>
<dbReference type="InterPro" id="IPR050347">
    <property type="entry name" value="Bact_Beta-galactosidase"/>
</dbReference>
<dbReference type="SUPFAM" id="SSF51445">
    <property type="entry name" value="(Trans)glycosidases"/>
    <property type="match status" value="1"/>
</dbReference>
<evidence type="ECO:0000256" key="4">
    <source>
        <dbReference type="ARBA" id="ARBA00013303"/>
    </source>
</evidence>
<sequence>MILPRYYEDLHALHINAIPDRAYFTPHASEADALSCLREESKRVVMLNGRWNFHWYPCIEDVPDDFFAPAFDDSDFGGIDVPGCWQPQGYDKYHYVGAQGIIPYDIPKVPQDNPCGAYRTEFFYDPDDALPVTELVFEGVDSCFYVWVNGKFVGYSQVSHALSMFDISKFLKPGMNSLSVLNLKWCDGTYFEIQDKFRLTGIFRDVYLFRRPALRLEDYFIKQSFSEGYRSAEIRVEMAFSGAEEKSGVLKAKLRCPCGKDLTETEITVDGPKAELTFTVENPILWNAEEPNLYLLLFELDGEFVRERVGLREITAQDGVIRINGVPIKIKGVNRHDSNPQTGYAVDRAHILRDLTLMKQNNINAIRTSHYPNSPIVSEYCDEMGFYMMAEADFETHGVIYSEGKLDLVSGDGYCRFCDKWNDDPDFFDTTFDRMKKPVIRDKNRPCVIFWSLGNESGYGENMERTLAWIKSYDPSRLTHFESMYAAYDRKPDYSNLDVLSRMYPSTQWLRYIYEDTPFEFTDQFDIGIRCDPYTDAYFKTAAQDHPMVLCEYIHAMGNGPGDAEDYWNLIYKHDRLTGGFVWEWCDHARFDGYTAEGKPRYLYGGDSGEFPTESNFCMDGLNYPDRRPHTGLMEYKNVIRPARATLSADAKTVRIWNTLDFVDLADYLDLTWEATCNGEVRASGTLELPSIPAHAAAEIALPQIDLPAGECYLRLCYAAKQETFWRPAGFPIGFDQMKLPAEKQEIFPLFAPKAACGELTCTEYKKYYILRGVNAAGPFTYKYEKKRGAFSSVVTGGRERFKKPMDYNIYRAPTDNDAGFGGVLQKWENIGYDRVETRIDSTEVVCENGAVTLTSAFAIASVFRRVVLRGTAAWTVKPDGTISLAIEADRPTHLMYLPRFGVRMYLCEQAEDVTYFGSGPNESYLDKHRSSWIGLFHTTVHDLHEDYIRPQENGSHCFCKYLNVANAVQVAARGDGDFAFNVSHYTQENLLSTRHNFELVPDRFTTLCVDYKQSGVGSMSCGPQLLPEYQLAEAHVSFTVEFAF</sequence>
<dbReference type="InterPro" id="IPR006104">
    <property type="entry name" value="Glyco_hydro_2_N"/>
</dbReference>
<dbReference type="Pfam" id="PF02837">
    <property type="entry name" value="Glyco_hydro_2_N"/>
    <property type="match status" value="1"/>
</dbReference>
<dbReference type="InterPro" id="IPR023230">
    <property type="entry name" value="Glyco_hydro_2_CS"/>
</dbReference>
<dbReference type="Gene3D" id="3.20.20.80">
    <property type="entry name" value="Glycosidases"/>
    <property type="match status" value="1"/>
</dbReference>
<dbReference type="InterPro" id="IPR036156">
    <property type="entry name" value="Beta-gal/glucu_dom_sf"/>
</dbReference>
<dbReference type="Gene3D" id="2.60.120.260">
    <property type="entry name" value="Galactose-binding domain-like"/>
    <property type="match status" value="1"/>
</dbReference>
<comment type="catalytic activity">
    <reaction evidence="1 8">
        <text>Hydrolysis of terminal non-reducing beta-D-galactose residues in beta-D-galactosides.</text>
        <dbReference type="EC" id="3.2.1.23"/>
    </reaction>
</comment>
<name>A0A926D600_9FIRM</name>
<keyword evidence="11" id="KW-1185">Reference proteome</keyword>
<dbReference type="Pfam" id="PF00703">
    <property type="entry name" value="Glyco_hydro_2"/>
    <property type="match status" value="1"/>
</dbReference>
<reference evidence="10" key="1">
    <citation type="submission" date="2020-08" db="EMBL/GenBank/DDBJ databases">
        <title>Genome public.</title>
        <authorList>
            <person name="Liu C."/>
            <person name="Sun Q."/>
        </authorList>
    </citation>
    <scope>NUCLEOTIDE SEQUENCE</scope>
    <source>
        <strain evidence="10">NSJ-40</strain>
    </source>
</reference>
<evidence type="ECO:0000256" key="5">
    <source>
        <dbReference type="ARBA" id="ARBA00022801"/>
    </source>
</evidence>
<gene>
    <name evidence="10" type="ORF">IAG03_03330</name>
</gene>
<dbReference type="InterPro" id="IPR014718">
    <property type="entry name" value="GH-type_carb-bd"/>
</dbReference>
<dbReference type="PRINTS" id="PR00132">
    <property type="entry name" value="GLHYDRLASE2"/>
</dbReference>
<dbReference type="GO" id="GO:0005990">
    <property type="term" value="P:lactose catabolic process"/>
    <property type="evidence" value="ECO:0007669"/>
    <property type="project" value="TreeGrafter"/>
</dbReference>
<dbReference type="SUPFAM" id="SSF49785">
    <property type="entry name" value="Galactose-binding domain-like"/>
    <property type="match status" value="1"/>
</dbReference>